<reference evidence="1" key="1">
    <citation type="submission" date="2021-06" db="EMBL/GenBank/DDBJ databases">
        <authorList>
            <person name="Kallberg Y."/>
            <person name="Tangrot J."/>
            <person name="Rosling A."/>
        </authorList>
    </citation>
    <scope>NUCLEOTIDE SEQUENCE</scope>
    <source>
        <strain evidence="1">BR232B</strain>
    </source>
</reference>
<proteinExistence type="predicted"/>
<protein>
    <submittedName>
        <fullName evidence="1">7953_t:CDS:1</fullName>
    </submittedName>
</protein>
<comment type="caution">
    <text evidence="1">The sequence shown here is derived from an EMBL/GenBank/DDBJ whole genome shotgun (WGS) entry which is preliminary data.</text>
</comment>
<keyword evidence="2" id="KW-1185">Reference proteome</keyword>
<accession>A0A9N9BAK8</accession>
<dbReference type="EMBL" id="CAJVPI010000628">
    <property type="protein sequence ID" value="CAG8557214.1"/>
    <property type="molecule type" value="Genomic_DNA"/>
</dbReference>
<evidence type="ECO:0000313" key="1">
    <source>
        <dbReference type="EMBL" id="CAG8557214.1"/>
    </source>
</evidence>
<dbReference type="Proteomes" id="UP000789739">
    <property type="component" value="Unassembled WGS sequence"/>
</dbReference>
<sequence length="53" mass="6433">MALGLPAMKWNVQSHSTMQQTTLHNVRVFLDLRSYDRFFNMLEKFYHKLPDYI</sequence>
<name>A0A9N9BAK8_9GLOM</name>
<gene>
    <name evidence="1" type="ORF">PBRASI_LOCUS5401</name>
</gene>
<evidence type="ECO:0000313" key="2">
    <source>
        <dbReference type="Proteomes" id="UP000789739"/>
    </source>
</evidence>
<organism evidence="1 2">
    <name type="scientific">Paraglomus brasilianum</name>
    <dbReference type="NCBI Taxonomy" id="144538"/>
    <lineage>
        <taxon>Eukaryota</taxon>
        <taxon>Fungi</taxon>
        <taxon>Fungi incertae sedis</taxon>
        <taxon>Mucoromycota</taxon>
        <taxon>Glomeromycotina</taxon>
        <taxon>Glomeromycetes</taxon>
        <taxon>Paraglomerales</taxon>
        <taxon>Paraglomeraceae</taxon>
        <taxon>Paraglomus</taxon>
    </lineage>
</organism>
<dbReference type="AlphaFoldDB" id="A0A9N9BAK8"/>